<evidence type="ECO:0000256" key="2">
    <source>
        <dbReference type="ARBA" id="ARBA00022840"/>
    </source>
</evidence>
<dbReference type="InterPro" id="IPR027417">
    <property type="entry name" value="P-loop_NTPase"/>
</dbReference>
<dbReference type="GO" id="GO:0051603">
    <property type="term" value="P:proteolysis involved in protein catabolic process"/>
    <property type="evidence" value="ECO:0007669"/>
    <property type="project" value="TreeGrafter"/>
</dbReference>
<dbReference type="InterPro" id="IPR019489">
    <property type="entry name" value="Clp_ATPase_C"/>
</dbReference>
<dbReference type="GO" id="GO:0009376">
    <property type="term" value="C:HslUV protease complex"/>
    <property type="evidence" value="ECO:0007669"/>
    <property type="project" value="TreeGrafter"/>
</dbReference>
<keyword evidence="1" id="KW-0547">Nucleotide-binding</keyword>
<evidence type="ECO:0000313" key="4">
    <source>
        <dbReference type="EMBL" id="MPN40442.1"/>
    </source>
</evidence>
<dbReference type="GO" id="GO:0008233">
    <property type="term" value="F:peptidase activity"/>
    <property type="evidence" value="ECO:0007669"/>
    <property type="project" value="UniProtKB-KW"/>
</dbReference>
<accession>A0A645HPP6</accession>
<reference evidence="4" key="1">
    <citation type="submission" date="2019-08" db="EMBL/GenBank/DDBJ databases">
        <authorList>
            <person name="Kucharzyk K."/>
            <person name="Murdoch R.W."/>
            <person name="Higgins S."/>
            <person name="Loffler F."/>
        </authorList>
    </citation>
    <scope>NUCLEOTIDE SEQUENCE</scope>
</reference>
<dbReference type="EMBL" id="VSSQ01096849">
    <property type="protein sequence ID" value="MPN40442.1"/>
    <property type="molecule type" value="Genomic_DNA"/>
</dbReference>
<keyword evidence="4" id="KW-0645">Protease</keyword>
<evidence type="ECO:0000256" key="1">
    <source>
        <dbReference type="ARBA" id="ARBA00022741"/>
    </source>
</evidence>
<dbReference type="PANTHER" id="PTHR48102:SF7">
    <property type="entry name" value="ATP-DEPENDENT CLP PROTEASE ATP-BINDING SUBUNIT CLPX-LIKE, MITOCHONDRIAL"/>
    <property type="match status" value="1"/>
</dbReference>
<dbReference type="SUPFAM" id="SSF52540">
    <property type="entry name" value="P-loop containing nucleoside triphosphate hydrolases"/>
    <property type="match status" value="1"/>
</dbReference>
<dbReference type="Gene3D" id="1.10.8.60">
    <property type="match status" value="1"/>
</dbReference>
<protein>
    <submittedName>
        <fullName evidence="4">ATP-dependent Clp protease ATP-binding subunit ClpX</fullName>
    </submittedName>
</protein>
<dbReference type="AlphaFoldDB" id="A0A645HPP6"/>
<proteinExistence type="predicted"/>
<comment type="caution">
    <text evidence="4">The sequence shown here is derived from an EMBL/GenBank/DDBJ whole genome shotgun (WGS) entry which is preliminary data.</text>
</comment>
<dbReference type="PANTHER" id="PTHR48102">
    <property type="entry name" value="ATP-DEPENDENT CLP PROTEASE ATP-BINDING SUBUNIT CLPX-LIKE, MITOCHONDRIAL-RELATED"/>
    <property type="match status" value="1"/>
</dbReference>
<dbReference type="SMART" id="SM01086">
    <property type="entry name" value="ClpB_D2-small"/>
    <property type="match status" value="1"/>
</dbReference>
<keyword evidence="2 4" id="KW-0067">ATP-binding</keyword>
<organism evidence="4">
    <name type="scientific">bioreactor metagenome</name>
    <dbReference type="NCBI Taxonomy" id="1076179"/>
    <lineage>
        <taxon>unclassified sequences</taxon>
        <taxon>metagenomes</taxon>
        <taxon>ecological metagenomes</taxon>
    </lineage>
</organism>
<feature type="domain" description="Clp ATPase C-terminal" evidence="3">
    <location>
        <begin position="49"/>
        <end position="141"/>
    </location>
</feature>
<dbReference type="Gene3D" id="3.40.50.300">
    <property type="entry name" value="P-loop containing nucleotide triphosphate hydrolases"/>
    <property type="match status" value="1"/>
</dbReference>
<name>A0A645HPP6_9ZZZZ</name>
<gene>
    <name evidence="4" type="primary">clpX_54</name>
    <name evidence="4" type="ORF">SDC9_187979</name>
</gene>
<evidence type="ECO:0000259" key="3">
    <source>
        <dbReference type="SMART" id="SM01086"/>
    </source>
</evidence>
<dbReference type="GO" id="GO:0005524">
    <property type="term" value="F:ATP binding"/>
    <property type="evidence" value="ECO:0007669"/>
    <property type="project" value="UniProtKB-KW"/>
</dbReference>
<dbReference type="FunFam" id="1.10.8.60:FF:000002">
    <property type="entry name" value="ATP-dependent Clp protease ATP-binding subunit ClpX"/>
    <property type="match status" value="1"/>
</dbReference>
<keyword evidence="4" id="KW-0378">Hydrolase</keyword>
<dbReference type="Pfam" id="PF10431">
    <property type="entry name" value="ClpB_D2-small"/>
    <property type="match status" value="1"/>
</dbReference>
<dbReference type="GO" id="GO:0051301">
    <property type="term" value="P:cell division"/>
    <property type="evidence" value="ECO:0007669"/>
    <property type="project" value="TreeGrafter"/>
</dbReference>
<dbReference type="InterPro" id="IPR050052">
    <property type="entry name" value="ATP-dep_Clp_protease_ClpX"/>
</dbReference>
<dbReference type="GO" id="GO:0016887">
    <property type="term" value="F:ATP hydrolysis activity"/>
    <property type="evidence" value="ECO:0007669"/>
    <property type="project" value="TreeGrafter"/>
</dbReference>
<sequence>MGFEAEILSRSQKNAGLILKDVYPHDLVKYGLIPELVGRLPLVVSLESLDENAFIQILTEPKNAITKQYKKLFELDSIDLEFDKEALLLVAKMAFERNTGARGLRAILEEKMTNLMYEAPSIDNLNKVIITKEFIEGEKAMYHTSEQRAIKETDKKKARQKKDFVS</sequence>